<proteinExistence type="predicted"/>
<protein>
    <submittedName>
        <fullName evidence="1">Putative terminase</fullName>
    </submittedName>
</protein>
<organism evidence="1">
    <name type="scientific">viral metagenome</name>
    <dbReference type="NCBI Taxonomy" id="1070528"/>
    <lineage>
        <taxon>unclassified sequences</taxon>
        <taxon>metagenomes</taxon>
        <taxon>organismal metagenomes</taxon>
    </lineage>
</organism>
<dbReference type="Gene3D" id="1.10.10.1400">
    <property type="entry name" value="Terminase, small subunit, N-terminal DNA-binding domain, HTH motif"/>
    <property type="match status" value="1"/>
</dbReference>
<dbReference type="InterPro" id="IPR038713">
    <property type="entry name" value="Terminase_Gp1_N_sf"/>
</dbReference>
<dbReference type="Pfam" id="PF03592">
    <property type="entry name" value="Terminase_2"/>
    <property type="match status" value="1"/>
</dbReference>
<dbReference type="EMBL" id="MT142348">
    <property type="protein sequence ID" value="QJA78675.1"/>
    <property type="molecule type" value="Genomic_DNA"/>
</dbReference>
<evidence type="ECO:0000313" key="1">
    <source>
        <dbReference type="EMBL" id="QJA78675.1"/>
    </source>
</evidence>
<accession>A0A6M3KAF1</accession>
<reference evidence="1" key="1">
    <citation type="submission" date="2020-03" db="EMBL/GenBank/DDBJ databases">
        <title>The deep terrestrial virosphere.</title>
        <authorList>
            <person name="Holmfeldt K."/>
            <person name="Nilsson E."/>
            <person name="Simone D."/>
            <person name="Lopez-Fernandez M."/>
            <person name="Wu X."/>
            <person name="de Brujin I."/>
            <person name="Lundin D."/>
            <person name="Andersson A."/>
            <person name="Bertilsson S."/>
            <person name="Dopson M."/>
        </authorList>
    </citation>
    <scope>NUCLEOTIDE SEQUENCE</scope>
    <source>
        <strain evidence="1">MM415A01032</strain>
    </source>
</reference>
<dbReference type="AlphaFoldDB" id="A0A6M3KAF1"/>
<gene>
    <name evidence="1" type="ORF">MM415A01032_0007</name>
</gene>
<dbReference type="InterPro" id="IPR005335">
    <property type="entry name" value="Terminase_ssu"/>
</dbReference>
<name>A0A6M3KAF1_9ZZZZ</name>
<sequence length="197" mass="22123">MTVKKKLNGFEEAFCLHYAKTRNGMQSAIVAGSKANSPQQISINMLKKPRVQARIKELWEKAESDVVMRVLERKEVLSEIGRSVLSDFIDENGQIIIENLKGHAAVKEVIIEQWRDGHDKESQTRSIKIKVHNPIEAIHELNAMEVKMKPGGDKLINPTWIVNVMDRETAEEVAKLGLRTAPMLTEGVTKVTEIEGG</sequence>
<dbReference type="GO" id="GO:0051276">
    <property type="term" value="P:chromosome organization"/>
    <property type="evidence" value="ECO:0007669"/>
    <property type="project" value="InterPro"/>
</dbReference>